<dbReference type="AlphaFoldDB" id="A0AA40CSJ3"/>
<gene>
    <name evidence="2" type="ORF">B0T16DRAFT_389884</name>
</gene>
<dbReference type="EMBL" id="JAULSV010000003">
    <property type="protein sequence ID" value="KAK0649926.1"/>
    <property type="molecule type" value="Genomic_DNA"/>
</dbReference>
<feature type="signal peptide" evidence="1">
    <location>
        <begin position="1"/>
        <end position="20"/>
    </location>
</feature>
<organism evidence="2 3">
    <name type="scientific">Cercophora newfieldiana</name>
    <dbReference type="NCBI Taxonomy" id="92897"/>
    <lineage>
        <taxon>Eukaryota</taxon>
        <taxon>Fungi</taxon>
        <taxon>Dikarya</taxon>
        <taxon>Ascomycota</taxon>
        <taxon>Pezizomycotina</taxon>
        <taxon>Sordariomycetes</taxon>
        <taxon>Sordariomycetidae</taxon>
        <taxon>Sordariales</taxon>
        <taxon>Lasiosphaeriaceae</taxon>
        <taxon>Cercophora</taxon>
    </lineage>
</organism>
<dbReference type="Proteomes" id="UP001174936">
    <property type="component" value="Unassembled WGS sequence"/>
</dbReference>
<evidence type="ECO:0000313" key="3">
    <source>
        <dbReference type="Proteomes" id="UP001174936"/>
    </source>
</evidence>
<evidence type="ECO:0000313" key="2">
    <source>
        <dbReference type="EMBL" id="KAK0649926.1"/>
    </source>
</evidence>
<evidence type="ECO:0000256" key="1">
    <source>
        <dbReference type="SAM" id="SignalP"/>
    </source>
</evidence>
<keyword evidence="1" id="KW-0732">Signal</keyword>
<feature type="chain" id="PRO_5041221211" evidence="1">
    <location>
        <begin position="21"/>
        <end position="253"/>
    </location>
</feature>
<name>A0AA40CSJ3_9PEZI</name>
<proteinExistence type="predicted"/>
<reference evidence="2" key="1">
    <citation type="submission" date="2023-06" db="EMBL/GenBank/DDBJ databases">
        <title>Genome-scale phylogeny and comparative genomics of the fungal order Sordariales.</title>
        <authorList>
            <consortium name="Lawrence Berkeley National Laboratory"/>
            <person name="Hensen N."/>
            <person name="Bonometti L."/>
            <person name="Westerberg I."/>
            <person name="Brannstrom I.O."/>
            <person name="Guillou S."/>
            <person name="Cros-Aarteil S."/>
            <person name="Calhoun S."/>
            <person name="Haridas S."/>
            <person name="Kuo A."/>
            <person name="Mondo S."/>
            <person name="Pangilinan J."/>
            <person name="Riley R."/>
            <person name="Labutti K."/>
            <person name="Andreopoulos B."/>
            <person name="Lipzen A."/>
            <person name="Chen C."/>
            <person name="Yanf M."/>
            <person name="Daum C."/>
            <person name="Ng V."/>
            <person name="Clum A."/>
            <person name="Steindorff A."/>
            <person name="Ohm R."/>
            <person name="Martin F."/>
            <person name="Silar P."/>
            <person name="Natvig D."/>
            <person name="Lalanne C."/>
            <person name="Gautier V."/>
            <person name="Ament-Velasquez S.L."/>
            <person name="Kruys A."/>
            <person name="Hutchinson M.I."/>
            <person name="Powell A.J."/>
            <person name="Barry K."/>
            <person name="Miller A.N."/>
            <person name="Grigoriev I.V."/>
            <person name="Debuchy R."/>
            <person name="Gladieux P."/>
            <person name="Thoren M.H."/>
            <person name="Johannesson H."/>
        </authorList>
    </citation>
    <scope>NUCLEOTIDE SEQUENCE</scope>
    <source>
        <strain evidence="2">SMH2532-1</strain>
    </source>
</reference>
<sequence length="253" mass="28221">MRTITVFCLLLSSIAGVVQGFAEAGAYERALFYYAYLLDLEKNGGNFARKLAIDCKPEPCDIDQFLKYISKKAVTPKLEISNKKPPAVPDIKELVDELTKEGNEDLTKEINVDKAIKGLKGSAKYTEALVSVTEFVKANAQLSDNEALKEGVRNALRGAALARKEAMTKSFFEDSNMKTKYKEQKTYLAPLYDGAKEGEKAKIISFYDTSAYNSKGINDLKADFEKHTDQAHRGNLEVLENAFKEYSEKCPAR</sequence>
<protein>
    <submittedName>
        <fullName evidence="2">Uncharacterized protein</fullName>
    </submittedName>
</protein>
<keyword evidence="3" id="KW-1185">Reference proteome</keyword>
<accession>A0AA40CSJ3</accession>
<comment type="caution">
    <text evidence="2">The sequence shown here is derived from an EMBL/GenBank/DDBJ whole genome shotgun (WGS) entry which is preliminary data.</text>
</comment>